<gene>
    <name evidence="1" type="ORF">AJ78_00823</name>
</gene>
<name>A0A1J9PTI1_9EURO</name>
<dbReference type="Proteomes" id="UP000182235">
    <property type="component" value="Unassembled WGS sequence"/>
</dbReference>
<dbReference type="AlphaFoldDB" id="A0A1J9PTI1"/>
<dbReference type="STRING" id="1447872.A0A1J9PTI1"/>
<dbReference type="VEuPathDB" id="FungiDB:AJ78_00823"/>
<keyword evidence="2" id="KW-1185">Reference proteome</keyword>
<sequence>MSVMSDNALKFYFNVEFVQPNYEAQHEIRDAQQHWQPPTLPNAVSPVAKTGWCKWEAASITQAQAPGRKNFQECSLFYDSERNFFLGVPFNCRKKSVELETRTNCARHGWRRLMFNHLESPANGNRISALVFDGAHNVLAAPGSQRWMPELIPQTYNYNLQEKVDGSTSLVGNLALFIGLAAFSGPFPEKPLDVALVLNAMRAFSPPNWITHNLKSEKAHSQGVIVSIRSIGGNDENLHAWAIPLDYVVKDFGGLKSVYLLNQFIGRHSQKSKIPFVEPKSPIFPSTSGRPCLLFGIAIS</sequence>
<dbReference type="EMBL" id="LGRN01000015">
    <property type="protein sequence ID" value="OJD19210.1"/>
    <property type="molecule type" value="Genomic_DNA"/>
</dbReference>
<dbReference type="OrthoDB" id="5243686at2759"/>
<evidence type="ECO:0000313" key="2">
    <source>
        <dbReference type="Proteomes" id="UP000182235"/>
    </source>
</evidence>
<evidence type="ECO:0000313" key="1">
    <source>
        <dbReference type="EMBL" id="OJD19210.1"/>
    </source>
</evidence>
<accession>A0A1J9PTI1</accession>
<reference evidence="1 2" key="1">
    <citation type="submission" date="2015-07" db="EMBL/GenBank/DDBJ databases">
        <title>Emmonsia species relationships and genome sequence.</title>
        <authorList>
            <consortium name="The Broad Institute Genomics Platform"/>
            <person name="Cuomo C.A."/>
            <person name="Munoz J.F."/>
            <person name="Imamovic A."/>
            <person name="Priest M.E."/>
            <person name="Young S."/>
            <person name="Clay O.K."/>
            <person name="McEwen J.G."/>
        </authorList>
    </citation>
    <scope>NUCLEOTIDE SEQUENCE [LARGE SCALE GENOMIC DNA]</scope>
    <source>
        <strain evidence="1 2">UAMH 9510</strain>
    </source>
</reference>
<comment type="caution">
    <text evidence="1">The sequence shown here is derived from an EMBL/GenBank/DDBJ whole genome shotgun (WGS) entry which is preliminary data.</text>
</comment>
<organism evidence="1 2">
    <name type="scientific">Emergomyces pasteurianus Ep9510</name>
    <dbReference type="NCBI Taxonomy" id="1447872"/>
    <lineage>
        <taxon>Eukaryota</taxon>
        <taxon>Fungi</taxon>
        <taxon>Dikarya</taxon>
        <taxon>Ascomycota</taxon>
        <taxon>Pezizomycotina</taxon>
        <taxon>Eurotiomycetes</taxon>
        <taxon>Eurotiomycetidae</taxon>
        <taxon>Onygenales</taxon>
        <taxon>Ajellomycetaceae</taxon>
        <taxon>Emergomyces</taxon>
    </lineage>
</organism>
<proteinExistence type="predicted"/>
<protein>
    <submittedName>
        <fullName evidence="1">Uncharacterized protein</fullName>
    </submittedName>
</protein>